<name>A0A8S9VD23_PHYIN</name>
<dbReference type="PANTHER" id="PTHR11995">
    <property type="entry name" value="NADH DEHYDROGENASE"/>
    <property type="match status" value="1"/>
</dbReference>
<evidence type="ECO:0000313" key="2">
    <source>
        <dbReference type="Proteomes" id="UP000704712"/>
    </source>
</evidence>
<accession>A0A8S9VD23</accession>
<dbReference type="GO" id="GO:0015990">
    <property type="term" value="P:electron transport coupled proton transport"/>
    <property type="evidence" value="ECO:0007669"/>
    <property type="project" value="TreeGrafter"/>
</dbReference>
<dbReference type="SUPFAM" id="SSF56770">
    <property type="entry name" value="HydA/Nqo6-like"/>
    <property type="match status" value="1"/>
</dbReference>
<evidence type="ECO:0000313" key="1">
    <source>
        <dbReference type="EMBL" id="KAF4150643.1"/>
    </source>
</evidence>
<dbReference type="EMBL" id="JAACNO010000041">
    <property type="protein sequence ID" value="KAF4150643.1"/>
    <property type="molecule type" value="Genomic_DNA"/>
</dbReference>
<organism evidence="1 2">
    <name type="scientific">Phytophthora infestans</name>
    <name type="common">Potato late blight agent</name>
    <name type="synonym">Botrytis infestans</name>
    <dbReference type="NCBI Taxonomy" id="4787"/>
    <lineage>
        <taxon>Eukaryota</taxon>
        <taxon>Sar</taxon>
        <taxon>Stramenopiles</taxon>
        <taxon>Oomycota</taxon>
        <taxon>Peronosporomycetes</taxon>
        <taxon>Peronosporales</taxon>
        <taxon>Peronosporaceae</taxon>
        <taxon>Phytophthora</taxon>
    </lineage>
</organism>
<gene>
    <name evidence="1" type="ORF">GN958_ATG00173</name>
</gene>
<dbReference type="GO" id="GO:0008137">
    <property type="term" value="F:NADH dehydrogenase (ubiquinone) activity"/>
    <property type="evidence" value="ECO:0007669"/>
    <property type="project" value="TreeGrafter"/>
</dbReference>
<proteinExistence type="predicted"/>
<sequence length="157" mass="17520">MLKAAGITGSPRFFHTTSSIENEKPKSPVADFIVENATVHDRTAGSRYTLSEWEWYTEGLLVKSRSRSLTGTLTNKMALGMRSVHDLMPDVVFMGSCADGGGYYHYSYAEVYGYNRFVLLGFYSFKRRQGKEVAAISGCYSPGAREELKSGFKRPLC</sequence>
<comment type="caution">
    <text evidence="1">The sequence shown here is derived from an EMBL/GenBank/DDBJ whole genome shotgun (WGS) entry which is preliminary data.</text>
</comment>
<dbReference type="GO" id="GO:0045271">
    <property type="term" value="C:respiratory chain complex I"/>
    <property type="evidence" value="ECO:0007669"/>
    <property type="project" value="TreeGrafter"/>
</dbReference>
<dbReference type="AlphaFoldDB" id="A0A8S9VD23"/>
<dbReference type="Proteomes" id="UP000704712">
    <property type="component" value="Unassembled WGS sequence"/>
</dbReference>
<dbReference type="GO" id="GO:0005739">
    <property type="term" value="C:mitochondrion"/>
    <property type="evidence" value="ECO:0007669"/>
    <property type="project" value="GOC"/>
</dbReference>
<dbReference type="PANTHER" id="PTHR11995:SF14">
    <property type="entry name" value="NADH DEHYDROGENASE [UBIQUINONE] IRON-SULFUR PROTEIN 7, MITOCHONDRIAL"/>
    <property type="match status" value="1"/>
</dbReference>
<dbReference type="Gene3D" id="3.40.50.12280">
    <property type="match status" value="1"/>
</dbReference>
<dbReference type="GO" id="GO:0009060">
    <property type="term" value="P:aerobic respiration"/>
    <property type="evidence" value="ECO:0007669"/>
    <property type="project" value="TreeGrafter"/>
</dbReference>
<reference evidence="1" key="1">
    <citation type="submission" date="2020-03" db="EMBL/GenBank/DDBJ databases">
        <title>Hybrid Assembly of Korean Phytophthora infestans isolates.</title>
        <authorList>
            <person name="Prokchorchik M."/>
            <person name="Lee Y."/>
            <person name="Seo J."/>
            <person name="Cho J.-H."/>
            <person name="Park Y.-E."/>
            <person name="Jang D.-C."/>
            <person name="Im J.-S."/>
            <person name="Choi J.-G."/>
            <person name="Park H.-J."/>
            <person name="Lee G.-B."/>
            <person name="Lee Y.-G."/>
            <person name="Hong S.-Y."/>
            <person name="Cho K."/>
            <person name="Sohn K.H."/>
        </authorList>
    </citation>
    <scope>NUCLEOTIDE SEQUENCE</scope>
    <source>
        <strain evidence="1">KR_2_A2</strain>
    </source>
</reference>
<protein>
    <submittedName>
        <fullName evidence="1">Putative NADH-ubiquinone oxidoreductase kDa mitochondrial</fullName>
    </submittedName>
</protein>
<dbReference type="GO" id="GO:0032981">
    <property type="term" value="P:mitochondrial respiratory chain complex I assembly"/>
    <property type="evidence" value="ECO:0007669"/>
    <property type="project" value="TreeGrafter"/>
</dbReference>